<gene>
    <name evidence="1" type="ORF">E5331_12030</name>
</gene>
<reference evidence="1" key="1">
    <citation type="submission" date="2019-04" db="EMBL/GenBank/DDBJ databases">
        <title>Microbes associate with the intestines of laboratory mice.</title>
        <authorList>
            <person name="Navarre W."/>
            <person name="Wong E."/>
            <person name="Huang K."/>
            <person name="Tropini C."/>
            <person name="Ng K."/>
            <person name="Yu B."/>
        </authorList>
    </citation>
    <scope>NUCLEOTIDE SEQUENCE</scope>
    <source>
        <strain evidence="1">NM04_E33</strain>
    </source>
</reference>
<evidence type="ECO:0000313" key="2">
    <source>
        <dbReference type="Proteomes" id="UP000306319"/>
    </source>
</evidence>
<protein>
    <submittedName>
        <fullName evidence="1">Uncharacterized protein</fullName>
    </submittedName>
</protein>
<comment type="caution">
    <text evidence="1">The sequence shown here is derived from an EMBL/GenBank/DDBJ whole genome shotgun (WGS) entry which is preliminary data.</text>
</comment>
<proteinExistence type="predicted"/>
<accession>A0AC61RD10</accession>
<evidence type="ECO:0000313" key="1">
    <source>
        <dbReference type="EMBL" id="TGY78073.1"/>
    </source>
</evidence>
<keyword evidence="2" id="KW-1185">Reference proteome</keyword>
<dbReference type="EMBL" id="SRYB01000017">
    <property type="protein sequence ID" value="TGY78073.1"/>
    <property type="molecule type" value="Genomic_DNA"/>
</dbReference>
<name>A0AC61RD10_9BACT</name>
<sequence>MKTISLSGFRCYDKIDIQFASGFNLIVGDNASGKTSLLRAARFALSSFFSGFSDENTLWQSPDNADFRRVEVSDYTITEKPIQIDFSFYPELFQDSEYLLGEKLYIRKNSPKSRNILEGIKPLRDLGRGLMSNLYTIGEEGKIYTRTAPLPLFDSISTIYTHTARPVKGNRFLSLKPKCTLGYNNALTGGGYGVQWWQRIKMLAETHQRVWELEGVKESVVNALGPEGCDIISEVIPVVSLNEIFVVYKSGERVTYDILPDGYLRLLDIVINIAFRALLLNGEIYGKDAPRQTHGVVLIDEIDMHLHPSLQSTVIKALKHAFPKIQFIATTHSPLVMSGVENNDSDQVLFLKHNDDGIVAHTLPTFGRDVNSILQLLNLRTRNAETECELLNLFDLIEAGSNREARRILGRMREKYGDSLPDLIEAETMISINELDDEEDN</sequence>
<dbReference type="Proteomes" id="UP000306319">
    <property type="component" value="Unassembled WGS sequence"/>
</dbReference>
<organism evidence="1 2">
    <name type="scientific">Lepagella muris</name>
    <dbReference type="NCBI Taxonomy" id="3032870"/>
    <lineage>
        <taxon>Bacteria</taxon>
        <taxon>Pseudomonadati</taxon>
        <taxon>Bacteroidota</taxon>
        <taxon>Bacteroidia</taxon>
        <taxon>Bacteroidales</taxon>
        <taxon>Muribaculaceae</taxon>
        <taxon>Lepagella</taxon>
    </lineage>
</organism>